<gene>
    <name evidence="1" type="ORF">KC19_VG135600</name>
</gene>
<name>A0A8T0HQC0_CERPU</name>
<keyword evidence="2" id="KW-1185">Reference proteome</keyword>
<dbReference type="EMBL" id="CM026426">
    <property type="protein sequence ID" value="KAG0572935.1"/>
    <property type="molecule type" value="Genomic_DNA"/>
</dbReference>
<accession>A0A8T0HQC0</accession>
<protein>
    <submittedName>
        <fullName evidence="1">Uncharacterized protein</fullName>
    </submittedName>
</protein>
<reference evidence="1" key="1">
    <citation type="submission" date="2020-06" db="EMBL/GenBank/DDBJ databases">
        <title>WGS assembly of Ceratodon purpureus strain R40.</title>
        <authorList>
            <person name="Carey S.B."/>
            <person name="Jenkins J."/>
            <person name="Shu S."/>
            <person name="Lovell J.T."/>
            <person name="Sreedasyam A."/>
            <person name="Maumus F."/>
            <person name="Tiley G.P."/>
            <person name="Fernandez-Pozo N."/>
            <person name="Barry K."/>
            <person name="Chen C."/>
            <person name="Wang M."/>
            <person name="Lipzen A."/>
            <person name="Daum C."/>
            <person name="Saski C.A."/>
            <person name="Payton A.C."/>
            <person name="Mcbreen J.C."/>
            <person name="Conrad R.E."/>
            <person name="Kollar L.M."/>
            <person name="Olsson S."/>
            <person name="Huttunen S."/>
            <person name="Landis J.B."/>
            <person name="Wickett N.J."/>
            <person name="Johnson M.G."/>
            <person name="Rensing S.A."/>
            <person name="Grimwood J."/>
            <person name="Schmutz J."/>
            <person name="Mcdaniel S.F."/>
        </authorList>
    </citation>
    <scope>NUCLEOTIDE SEQUENCE</scope>
    <source>
        <strain evidence="1">R40</strain>
    </source>
</reference>
<dbReference type="AlphaFoldDB" id="A0A8T0HQC0"/>
<sequence>MVRIFALAAAMEEPFERLLLDDLIEVTAQYFTVTMISPTKPFFLEIPADFSAKTGWPACKSCALVTSQRTPKEWPLQMFPLSSDFCLGTLVSESGEWLKFVAD</sequence>
<evidence type="ECO:0000313" key="1">
    <source>
        <dbReference type="EMBL" id="KAG0572935.1"/>
    </source>
</evidence>
<organism evidence="1 2">
    <name type="scientific">Ceratodon purpureus</name>
    <name type="common">Fire moss</name>
    <name type="synonym">Dicranum purpureum</name>
    <dbReference type="NCBI Taxonomy" id="3225"/>
    <lineage>
        <taxon>Eukaryota</taxon>
        <taxon>Viridiplantae</taxon>
        <taxon>Streptophyta</taxon>
        <taxon>Embryophyta</taxon>
        <taxon>Bryophyta</taxon>
        <taxon>Bryophytina</taxon>
        <taxon>Bryopsida</taxon>
        <taxon>Dicranidae</taxon>
        <taxon>Pseudoditrichales</taxon>
        <taxon>Ditrichaceae</taxon>
        <taxon>Ceratodon</taxon>
    </lineage>
</organism>
<proteinExistence type="predicted"/>
<comment type="caution">
    <text evidence="1">The sequence shown here is derived from an EMBL/GenBank/DDBJ whole genome shotgun (WGS) entry which is preliminary data.</text>
</comment>
<evidence type="ECO:0000313" key="2">
    <source>
        <dbReference type="Proteomes" id="UP000822688"/>
    </source>
</evidence>
<dbReference type="Proteomes" id="UP000822688">
    <property type="component" value="Chromosome V"/>
</dbReference>